<keyword evidence="2" id="KW-1185">Reference proteome</keyword>
<evidence type="ECO:0000313" key="2">
    <source>
        <dbReference type="Proteomes" id="UP000658305"/>
    </source>
</evidence>
<reference evidence="2" key="1">
    <citation type="journal article" date="2019" name="Int. J. Syst. Evol. Microbiol.">
        <title>The Global Catalogue of Microorganisms (GCM) 10K type strain sequencing project: providing services to taxonomists for standard genome sequencing and annotation.</title>
        <authorList>
            <consortium name="The Broad Institute Genomics Platform"/>
            <consortium name="The Broad Institute Genome Sequencing Center for Infectious Disease"/>
            <person name="Wu L."/>
            <person name="Ma J."/>
        </authorList>
    </citation>
    <scope>NUCLEOTIDE SEQUENCE [LARGE SCALE GENOMIC DNA]</scope>
    <source>
        <strain evidence="2">KCTC 23298</strain>
    </source>
</reference>
<proteinExistence type="predicted"/>
<dbReference type="Proteomes" id="UP000658305">
    <property type="component" value="Unassembled WGS sequence"/>
</dbReference>
<dbReference type="RefSeq" id="WP_189381538.1">
    <property type="nucleotide sequence ID" value="NZ_BMYI01000010.1"/>
</dbReference>
<name>A0ABQ3FKK4_9RHOB</name>
<comment type="caution">
    <text evidence="1">The sequence shown here is derived from an EMBL/GenBank/DDBJ whole genome shotgun (WGS) entry which is preliminary data.</text>
</comment>
<organism evidence="1 2">
    <name type="scientific">Gemmobacter nanjingensis</name>
    <dbReference type="NCBI Taxonomy" id="488454"/>
    <lineage>
        <taxon>Bacteria</taxon>
        <taxon>Pseudomonadati</taxon>
        <taxon>Pseudomonadota</taxon>
        <taxon>Alphaproteobacteria</taxon>
        <taxon>Rhodobacterales</taxon>
        <taxon>Paracoccaceae</taxon>
        <taxon>Gemmobacter</taxon>
    </lineage>
</organism>
<accession>A0ABQ3FKK4</accession>
<sequence>MIITLSPIRSDAPLTLTRQGDTLIINDVAYDFGPLPEGATLPREAVACDWLASDVTRIDGTIRLTLILPHGPIPLYAPPEARVITHPEPIIVTADGPIPLPSYTPEEATQ</sequence>
<dbReference type="EMBL" id="BMYI01000010">
    <property type="protein sequence ID" value="GHC28286.1"/>
    <property type="molecule type" value="Genomic_DNA"/>
</dbReference>
<evidence type="ECO:0000313" key="1">
    <source>
        <dbReference type="EMBL" id="GHC28286.1"/>
    </source>
</evidence>
<protein>
    <submittedName>
        <fullName evidence="1">Uncharacterized protein</fullName>
    </submittedName>
</protein>
<gene>
    <name evidence="1" type="ORF">GCM10007291_30610</name>
</gene>